<evidence type="ECO:0000313" key="3">
    <source>
        <dbReference type="Proteomes" id="UP000276133"/>
    </source>
</evidence>
<name>A0A3M7RMW1_BRAPC</name>
<accession>A0A3M7RMW1</accession>
<feature type="non-terminal residue" evidence="2">
    <location>
        <position position="300"/>
    </location>
</feature>
<reference evidence="2 3" key="1">
    <citation type="journal article" date="2018" name="Sci. Rep.">
        <title>Genomic signatures of local adaptation to the degree of environmental predictability in rotifers.</title>
        <authorList>
            <person name="Franch-Gras L."/>
            <person name="Hahn C."/>
            <person name="Garcia-Roger E.M."/>
            <person name="Carmona M.J."/>
            <person name="Serra M."/>
            <person name="Gomez A."/>
        </authorList>
    </citation>
    <scope>NUCLEOTIDE SEQUENCE [LARGE SCALE GENOMIC DNA]</scope>
    <source>
        <strain evidence="2">HYR1</strain>
    </source>
</reference>
<feature type="compositionally biased region" description="Low complexity" evidence="1">
    <location>
        <begin position="242"/>
        <end position="252"/>
    </location>
</feature>
<dbReference type="InterPro" id="IPR036875">
    <property type="entry name" value="Znf_CCHC_sf"/>
</dbReference>
<evidence type="ECO:0008006" key="4">
    <source>
        <dbReference type="Google" id="ProtNLM"/>
    </source>
</evidence>
<organism evidence="2 3">
    <name type="scientific">Brachionus plicatilis</name>
    <name type="common">Marine rotifer</name>
    <name type="synonym">Brachionus muelleri</name>
    <dbReference type="NCBI Taxonomy" id="10195"/>
    <lineage>
        <taxon>Eukaryota</taxon>
        <taxon>Metazoa</taxon>
        <taxon>Spiralia</taxon>
        <taxon>Gnathifera</taxon>
        <taxon>Rotifera</taxon>
        <taxon>Eurotatoria</taxon>
        <taxon>Monogononta</taxon>
        <taxon>Pseudotrocha</taxon>
        <taxon>Ploima</taxon>
        <taxon>Brachionidae</taxon>
        <taxon>Brachionus</taxon>
    </lineage>
</organism>
<comment type="caution">
    <text evidence="2">The sequence shown here is derived from an EMBL/GenBank/DDBJ whole genome shotgun (WGS) entry which is preliminary data.</text>
</comment>
<dbReference type="AlphaFoldDB" id="A0A3M7RMW1"/>
<dbReference type="GO" id="GO:0003676">
    <property type="term" value="F:nucleic acid binding"/>
    <property type="evidence" value="ECO:0007669"/>
    <property type="project" value="InterPro"/>
</dbReference>
<protein>
    <recommendedName>
        <fullName evidence="4">CCHC-type domain-containing protein</fullName>
    </recommendedName>
</protein>
<feature type="region of interest" description="Disordered" evidence="1">
    <location>
        <begin position="242"/>
        <end position="300"/>
    </location>
</feature>
<dbReference type="SUPFAM" id="SSF57756">
    <property type="entry name" value="Retrovirus zinc finger-like domains"/>
    <property type="match status" value="1"/>
</dbReference>
<dbReference type="Proteomes" id="UP000276133">
    <property type="component" value="Unassembled WGS sequence"/>
</dbReference>
<proteinExistence type="predicted"/>
<dbReference type="Gene3D" id="4.10.60.10">
    <property type="entry name" value="Zinc finger, CCHC-type"/>
    <property type="match status" value="1"/>
</dbReference>
<gene>
    <name evidence="2" type="ORF">BpHYR1_049018</name>
</gene>
<dbReference type="EMBL" id="REGN01003071">
    <property type="protein sequence ID" value="RNA24687.1"/>
    <property type="molecule type" value="Genomic_DNA"/>
</dbReference>
<evidence type="ECO:0000313" key="2">
    <source>
        <dbReference type="EMBL" id="RNA24687.1"/>
    </source>
</evidence>
<keyword evidence="3" id="KW-1185">Reference proteome</keyword>
<dbReference type="GO" id="GO:0008270">
    <property type="term" value="F:zinc ion binding"/>
    <property type="evidence" value="ECO:0007669"/>
    <property type="project" value="InterPro"/>
</dbReference>
<evidence type="ECO:0000256" key="1">
    <source>
        <dbReference type="SAM" id="MobiDB-lite"/>
    </source>
</evidence>
<dbReference type="OrthoDB" id="3863715at2759"/>
<sequence length="300" mass="33501">MPSNITDQTIKRLIYNLKLKELLVNEIANENLKEIGWTNVTNGIKRVKITYPLDIDEQVQNLVGPTTVFGLKTNITISGQSQHCFFCLDQNHTIKSCPLKSLECSKCKLKGHPAIKCSMAEKIRSIERSKIDFSELTVEEDTLTSVNSETIQQYHTSHSSIQIDEILSNTIGPFLADLDTGTKTPVALSSTYSTTFQEPAIPLPQNNIIQSANILIFSQLNDPPTPVRPPYLDGFESELSSNYESNNEMSSNIQNTKPLKQRKKRTSSTIAKSKAKTLRSTSSIDENAFFDSNEDVLPTK</sequence>